<dbReference type="Gene3D" id="1.25.10.10">
    <property type="entry name" value="Leucine-rich Repeat Variant"/>
    <property type="match status" value="1"/>
</dbReference>
<dbReference type="SUPFAM" id="SSF48371">
    <property type="entry name" value="ARM repeat"/>
    <property type="match status" value="1"/>
</dbReference>
<protein>
    <submittedName>
        <fullName evidence="1">Uncharacterized protein</fullName>
    </submittedName>
</protein>
<proteinExistence type="predicted"/>
<feature type="non-terminal residue" evidence="1">
    <location>
        <position position="1"/>
    </location>
</feature>
<feature type="non-terminal residue" evidence="1">
    <location>
        <position position="105"/>
    </location>
</feature>
<reference evidence="1" key="1">
    <citation type="submission" date="2014-05" db="EMBL/GenBank/DDBJ databases">
        <title>The transcriptome of the halophilic microalga Tetraselmis sp. GSL018 isolated from the Great Salt Lake, Utah.</title>
        <authorList>
            <person name="Jinkerson R.E."/>
            <person name="D'Adamo S."/>
            <person name="Posewitz M.C."/>
        </authorList>
    </citation>
    <scope>NUCLEOTIDE SEQUENCE</scope>
    <source>
        <strain evidence="1">GSL018</strain>
    </source>
</reference>
<accession>A0A061QM14</accession>
<dbReference type="InterPro" id="IPR011989">
    <property type="entry name" value="ARM-like"/>
</dbReference>
<organism evidence="1">
    <name type="scientific">Tetraselmis sp. GSL018</name>
    <dbReference type="NCBI Taxonomy" id="582737"/>
    <lineage>
        <taxon>Eukaryota</taxon>
        <taxon>Viridiplantae</taxon>
        <taxon>Chlorophyta</taxon>
        <taxon>core chlorophytes</taxon>
        <taxon>Chlorodendrophyceae</taxon>
        <taxon>Chlorodendrales</taxon>
        <taxon>Chlorodendraceae</taxon>
        <taxon>Tetraselmis</taxon>
    </lineage>
</organism>
<dbReference type="InterPro" id="IPR016024">
    <property type="entry name" value="ARM-type_fold"/>
</dbReference>
<sequence>INTLGEMLVSAKPPLKLAAGKLLRNLACFDNLDLRIAPFVLPVMNDMLNSDDFRVVETACQIMECLSERPQLQSAWIKMDVPGRLIKIVLLGDTVVKHWAARVLD</sequence>
<gene>
    <name evidence="1" type="ORF">TSPGSL018_28089</name>
</gene>
<dbReference type="AlphaFoldDB" id="A0A061QM14"/>
<dbReference type="EMBL" id="GBEZ01026455">
    <property type="protein sequence ID" value="JAC60758.1"/>
    <property type="molecule type" value="Transcribed_RNA"/>
</dbReference>
<evidence type="ECO:0000313" key="1">
    <source>
        <dbReference type="EMBL" id="JAC60758.1"/>
    </source>
</evidence>
<name>A0A061QM14_9CHLO</name>